<evidence type="ECO:0000256" key="3">
    <source>
        <dbReference type="ARBA" id="ARBA00022771"/>
    </source>
</evidence>
<comment type="subcellular location">
    <subcellularLocation>
        <location evidence="1">Nucleus</location>
    </subcellularLocation>
</comment>
<evidence type="ECO:0000256" key="7">
    <source>
        <dbReference type="SAM" id="MobiDB-lite"/>
    </source>
</evidence>
<feature type="compositionally biased region" description="Basic and acidic residues" evidence="7">
    <location>
        <begin position="595"/>
        <end position="605"/>
    </location>
</feature>
<keyword evidence="3 6" id="KW-0863">Zinc-finger</keyword>
<evidence type="ECO:0000256" key="1">
    <source>
        <dbReference type="ARBA" id="ARBA00004123"/>
    </source>
</evidence>
<dbReference type="CDD" id="cd16620">
    <property type="entry name" value="vRING-HC-C4C4_RBBP6"/>
    <property type="match status" value="1"/>
</dbReference>
<feature type="domain" description="DWNN" evidence="10">
    <location>
        <begin position="3"/>
        <end position="77"/>
    </location>
</feature>
<dbReference type="InterPro" id="IPR001878">
    <property type="entry name" value="Znf_CCHC"/>
</dbReference>
<dbReference type="InterPro" id="IPR014891">
    <property type="entry name" value="DWNN_domain"/>
</dbReference>
<dbReference type="GO" id="GO:0008270">
    <property type="term" value="F:zinc ion binding"/>
    <property type="evidence" value="ECO:0007669"/>
    <property type="project" value="UniProtKB-KW"/>
</dbReference>
<dbReference type="Pfam" id="PF08783">
    <property type="entry name" value="DWNN"/>
    <property type="match status" value="1"/>
</dbReference>
<dbReference type="InterPro" id="IPR001841">
    <property type="entry name" value="Znf_RING"/>
</dbReference>
<dbReference type="GO" id="GO:0005634">
    <property type="term" value="C:nucleus"/>
    <property type="evidence" value="ECO:0007669"/>
    <property type="project" value="UniProtKB-SubCell"/>
</dbReference>
<reference evidence="11" key="2">
    <citation type="submission" date="2023-05" db="EMBL/GenBank/DDBJ databases">
        <authorList>
            <person name="Schelkunov M.I."/>
        </authorList>
    </citation>
    <scope>NUCLEOTIDE SEQUENCE</scope>
    <source>
        <strain evidence="11">Hsosn_3</strain>
        <tissue evidence="11">Leaf</tissue>
    </source>
</reference>
<dbReference type="AlphaFoldDB" id="A0AAD8MD81"/>
<dbReference type="GO" id="GO:0003676">
    <property type="term" value="F:nucleic acid binding"/>
    <property type="evidence" value="ECO:0007669"/>
    <property type="project" value="InterPro"/>
</dbReference>
<dbReference type="InterPro" id="IPR017907">
    <property type="entry name" value="Znf_RING_CS"/>
</dbReference>
<protein>
    <submittedName>
        <fullName evidence="11">Uncharacterized protein</fullName>
    </submittedName>
</protein>
<dbReference type="EMBL" id="JAUIZM010000008">
    <property type="protein sequence ID" value="KAK1367953.1"/>
    <property type="molecule type" value="Genomic_DNA"/>
</dbReference>
<proteinExistence type="predicted"/>
<feature type="region of interest" description="Disordered" evidence="7">
    <location>
        <begin position="650"/>
        <end position="732"/>
    </location>
</feature>
<dbReference type="PROSITE" id="PS50158">
    <property type="entry name" value="ZF_CCHC"/>
    <property type="match status" value="1"/>
</dbReference>
<keyword evidence="4" id="KW-0862">Zinc</keyword>
<dbReference type="GO" id="GO:0006397">
    <property type="term" value="P:mRNA processing"/>
    <property type="evidence" value="ECO:0007669"/>
    <property type="project" value="InterPro"/>
</dbReference>
<evidence type="ECO:0000259" key="9">
    <source>
        <dbReference type="PROSITE" id="PS50158"/>
    </source>
</evidence>
<feature type="domain" description="RING-type" evidence="8">
    <location>
        <begin position="216"/>
        <end position="255"/>
    </location>
</feature>
<dbReference type="PANTHER" id="PTHR15439">
    <property type="entry name" value="RETINOBLASTOMA-BINDING PROTEIN 6"/>
    <property type="match status" value="1"/>
</dbReference>
<comment type="caution">
    <text evidence="11">The sequence shown here is derived from an EMBL/GenBank/DDBJ whole genome shotgun (WGS) entry which is preliminary data.</text>
</comment>
<dbReference type="SMART" id="SM00184">
    <property type="entry name" value="RING"/>
    <property type="match status" value="1"/>
</dbReference>
<evidence type="ECO:0000259" key="8">
    <source>
        <dbReference type="PROSITE" id="PS50089"/>
    </source>
</evidence>
<sequence>MFIRFKFRSAVSFDVVDIGDRTAISVGELKSKVIAQKNLKLCDAFDLVFSDHLSGQEYNDENYQIPSNSSVIIKRVPAGSVPSPLPFDSTENLAMKKLDVLQEKGGEMHDFDDFGTDLCPVPEKIFPYTDLECKRKNICETEKANIVVPRLGGQKLQADDLVEVIRKDADLYGTKGKLPPEMLEPKVQEHGKPGKKAMDPYDLAEKNACLPSELRCSICTKYLKQAVMIPCCHHSFCERCIREVLSEKSKCPRCSSDKFKAEDLLPNLSLREAIVHFLETQIQFSISETALRRYAPDEESGIQANDISTALPIFQKRQNNILYPSATEKGSNHLLGDSFHGDSLIKREIHHARPPSKIGYHPGFADCQGENNPLDLPQSYAQEKGEDRKVSATAIYKKADKTCYMCDSPDHFIRDCPFANGPHPLLQTGNSMYAMGARPAFATPYWNNTAFGPMRPFTNIYPNHGMMPYNASMFPVSPIGVSPYMASMYGHMPAHSSFPRMAGMSPLAGNTTENPFTHEDFSETQRFKIRRNHSKEYMMRRQPSDDDDIQTGHHNLPKSSQYLFYAERENSGSYSGDKHTQRSRGKDLRDEHFDRNAHSLHDGHGKNSRSSTGTRDKKAYHAQRSNSGAEYMSKRSDRYGDEWHNDRHHEITRNHYKRRGHFGSDSNRNERRGQKDKKVYSDERAISKKYGSHFGSGEEPSFSGDRKKRRREGDHRRSSKHSRDGTEDIRNDCRSKKVRWDEDCGEDNYQLKRKRVH</sequence>
<feature type="region of interest" description="Disordered" evidence="7">
    <location>
        <begin position="510"/>
        <end position="560"/>
    </location>
</feature>
<evidence type="ECO:0000256" key="2">
    <source>
        <dbReference type="ARBA" id="ARBA00022723"/>
    </source>
</evidence>
<dbReference type="PROSITE" id="PS50089">
    <property type="entry name" value="ZF_RING_2"/>
    <property type="match status" value="1"/>
</dbReference>
<accession>A0AAD8MD81</accession>
<organism evidence="11 12">
    <name type="scientific">Heracleum sosnowskyi</name>
    <dbReference type="NCBI Taxonomy" id="360622"/>
    <lineage>
        <taxon>Eukaryota</taxon>
        <taxon>Viridiplantae</taxon>
        <taxon>Streptophyta</taxon>
        <taxon>Embryophyta</taxon>
        <taxon>Tracheophyta</taxon>
        <taxon>Spermatophyta</taxon>
        <taxon>Magnoliopsida</taxon>
        <taxon>eudicotyledons</taxon>
        <taxon>Gunneridae</taxon>
        <taxon>Pentapetalae</taxon>
        <taxon>asterids</taxon>
        <taxon>campanulids</taxon>
        <taxon>Apiales</taxon>
        <taxon>Apiaceae</taxon>
        <taxon>Apioideae</taxon>
        <taxon>apioid superclade</taxon>
        <taxon>Tordylieae</taxon>
        <taxon>Tordyliinae</taxon>
        <taxon>Heracleum</taxon>
    </lineage>
</organism>
<name>A0AAD8MD81_9APIA</name>
<feature type="compositionally biased region" description="Basic and acidic residues" evidence="7">
    <location>
        <begin position="516"/>
        <end position="526"/>
    </location>
</feature>
<feature type="compositionally biased region" description="Basic and acidic residues" evidence="7">
    <location>
        <begin position="667"/>
        <end position="686"/>
    </location>
</feature>
<evidence type="ECO:0000313" key="12">
    <source>
        <dbReference type="Proteomes" id="UP001237642"/>
    </source>
</evidence>
<evidence type="ECO:0000256" key="4">
    <source>
        <dbReference type="ARBA" id="ARBA00022833"/>
    </source>
</evidence>
<dbReference type="Proteomes" id="UP001237642">
    <property type="component" value="Unassembled WGS sequence"/>
</dbReference>
<dbReference type="Gene3D" id="3.10.20.90">
    <property type="entry name" value="Phosphatidylinositol 3-kinase Catalytic Subunit, Chain A, domain 1"/>
    <property type="match status" value="1"/>
</dbReference>
<reference evidence="11" key="1">
    <citation type="submission" date="2023-02" db="EMBL/GenBank/DDBJ databases">
        <title>Genome of toxic invasive species Heracleum sosnowskyi carries increased number of genes despite the absence of recent whole-genome duplications.</title>
        <authorList>
            <person name="Schelkunov M."/>
            <person name="Shtratnikova V."/>
            <person name="Makarenko M."/>
            <person name="Klepikova A."/>
            <person name="Omelchenko D."/>
            <person name="Novikova G."/>
            <person name="Obukhova E."/>
            <person name="Bogdanov V."/>
            <person name="Penin A."/>
            <person name="Logacheva M."/>
        </authorList>
    </citation>
    <scope>NUCLEOTIDE SEQUENCE</scope>
    <source>
        <strain evidence="11">Hsosn_3</strain>
        <tissue evidence="11">Leaf</tissue>
    </source>
</reference>
<dbReference type="Pfam" id="PF13923">
    <property type="entry name" value="zf-C3HC4_2"/>
    <property type="match status" value="1"/>
</dbReference>
<gene>
    <name evidence="11" type="ORF">POM88_034045</name>
</gene>
<feature type="compositionally biased region" description="Basic and acidic residues" evidence="7">
    <location>
        <begin position="534"/>
        <end position="544"/>
    </location>
</feature>
<dbReference type="SMART" id="SM01180">
    <property type="entry name" value="DWNN"/>
    <property type="match status" value="1"/>
</dbReference>
<dbReference type="GO" id="GO:0006511">
    <property type="term" value="P:ubiquitin-dependent protein catabolic process"/>
    <property type="evidence" value="ECO:0007669"/>
    <property type="project" value="TreeGrafter"/>
</dbReference>
<dbReference type="Gene3D" id="4.10.60.10">
    <property type="entry name" value="Zinc finger, CCHC-type"/>
    <property type="match status" value="1"/>
</dbReference>
<dbReference type="Gene3D" id="3.30.40.10">
    <property type="entry name" value="Zinc/RING finger domain, C3HC4 (zinc finger)"/>
    <property type="match status" value="1"/>
</dbReference>
<dbReference type="PROSITE" id="PS51282">
    <property type="entry name" value="DWNN"/>
    <property type="match status" value="1"/>
</dbReference>
<evidence type="ECO:0000256" key="6">
    <source>
        <dbReference type="PROSITE-ProRule" id="PRU00047"/>
    </source>
</evidence>
<dbReference type="InterPro" id="IPR033489">
    <property type="entry name" value="RBBP6"/>
</dbReference>
<dbReference type="GO" id="GO:0061630">
    <property type="term" value="F:ubiquitin protein ligase activity"/>
    <property type="evidence" value="ECO:0007669"/>
    <property type="project" value="InterPro"/>
</dbReference>
<feature type="compositionally biased region" description="Basic and acidic residues" evidence="7">
    <location>
        <begin position="711"/>
        <end position="732"/>
    </location>
</feature>
<feature type="region of interest" description="Disordered" evidence="7">
    <location>
        <begin position="570"/>
        <end position="589"/>
    </location>
</feature>
<keyword evidence="12" id="KW-1185">Reference proteome</keyword>
<dbReference type="PROSITE" id="PS00518">
    <property type="entry name" value="ZF_RING_1"/>
    <property type="match status" value="1"/>
</dbReference>
<feature type="domain" description="CCHC-type" evidence="9">
    <location>
        <begin position="403"/>
        <end position="417"/>
    </location>
</feature>
<dbReference type="InterPro" id="IPR013083">
    <property type="entry name" value="Znf_RING/FYVE/PHD"/>
</dbReference>
<dbReference type="GO" id="GO:0016567">
    <property type="term" value="P:protein ubiquitination"/>
    <property type="evidence" value="ECO:0007669"/>
    <property type="project" value="InterPro"/>
</dbReference>
<dbReference type="PANTHER" id="PTHR15439:SF11">
    <property type="entry name" value="E3 UBIQUITIN LIGASE PQT3-LIKE ISOFORM X1"/>
    <property type="match status" value="1"/>
</dbReference>
<evidence type="ECO:0000313" key="11">
    <source>
        <dbReference type="EMBL" id="KAK1367953.1"/>
    </source>
</evidence>
<dbReference type="SUPFAM" id="SSF57850">
    <property type="entry name" value="RING/U-box"/>
    <property type="match status" value="1"/>
</dbReference>
<feature type="region of interest" description="Disordered" evidence="7">
    <location>
        <begin position="595"/>
        <end position="633"/>
    </location>
</feature>
<keyword evidence="5" id="KW-0539">Nucleus</keyword>
<keyword evidence="2" id="KW-0479">Metal-binding</keyword>
<evidence type="ECO:0000256" key="5">
    <source>
        <dbReference type="ARBA" id="ARBA00023242"/>
    </source>
</evidence>
<evidence type="ECO:0000259" key="10">
    <source>
        <dbReference type="PROSITE" id="PS51282"/>
    </source>
</evidence>